<keyword evidence="2" id="KW-1185">Reference proteome</keyword>
<sequence length="209" mass="24807">MISDVGDNQWYLVVDADEFIWYPELKKMDLNEYTEKLFKKNIFSVKGLMLEMYPDNNLGDSNLDKSKFLEEYVFYDTDSDYYIYDKDRQLITGGFINRVFKDENALQCKVPLFYQTDIRFNIGSHHIFPYEEDLTAQYGIILKHYKFLPGDEGKIRQAIAQKNYANESKLYKKFVVMYDDGINAFCPLSRKWDSDTVLENLNFIKELTK</sequence>
<organism evidence="1 2">
    <name type="scientific">Allocoprobacillus halotolerans</name>
    <dbReference type="NCBI Taxonomy" id="2944914"/>
    <lineage>
        <taxon>Bacteria</taxon>
        <taxon>Bacillati</taxon>
        <taxon>Bacillota</taxon>
        <taxon>Erysipelotrichia</taxon>
        <taxon>Erysipelotrichales</taxon>
        <taxon>Erysipelotrichaceae</taxon>
        <taxon>Allocoprobacillus</taxon>
    </lineage>
</organism>
<accession>A0ABY5I5B9</accession>
<reference evidence="1" key="1">
    <citation type="submission" date="2022-07" db="EMBL/GenBank/DDBJ databases">
        <title>Faecal culturing of patients with breast cancer.</title>
        <authorList>
            <person name="Teng N.M.Y."/>
            <person name="Kiu R."/>
            <person name="Evans R."/>
            <person name="Baker D.J."/>
            <person name="Zenner C."/>
            <person name="Robinson S.D."/>
            <person name="Hall L.J."/>
        </authorList>
    </citation>
    <scope>NUCLEOTIDE SEQUENCE</scope>
    <source>
        <strain evidence="1">LH1062</strain>
    </source>
</reference>
<dbReference type="EMBL" id="CP101620">
    <property type="protein sequence ID" value="UTY39952.1"/>
    <property type="molecule type" value="Genomic_DNA"/>
</dbReference>
<evidence type="ECO:0000313" key="1">
    <source>
        <dbReference type="EMBL" id="UTY39952.1"/>
    </source>
</evidence>
<name>A0ABY5I5B9_9FIRM</name>
<proteinExistence type="predicted"/>
<gene>
    <name evidence="1" type="ORF">NMU03_03870</name>
</gene>
<evidence type="ECO:0000313" key="2">
    <source>
        <dbReference type="Proteomes" id="UP001060112"/>
    </source>
</evidence>
<dbReference type="Proteomes" id="UP001060112">
    <property type="component" value="Chromosome"/>
</dbReference>
<protein>
    <submittedName>
        <fullName evidence="1">Glycosyltransferase family 2 protein</fullName>
    </submittedName>
</protein>
<dbReference type="RefSeq" id="WP_290141390.1">
    <property type="nucleotide sequence ID" value="NZ_CP101620.1"/>
</dbReference>